<accession>A0A8B1NNG7</accession>
<dbReference type="Proteomes" id="UP000009036">
    <property type="component" value="Chromosome"/>
</dbReference>
<reference evidence="1" key="2">
    <citation type="submission" date="2021-04" db="EMBL/GenBank/DDBJ databases">
        <authorList>
            <person name="Wen M.-L."/>
            <person name="Han X.-L."/>
            <person name="Xiong J."/>
        </authorList>
    </citation>
    <scope>NUCLEOTIDE SEQUENCE</scope>
    <source>
        <strain evidence="1">AGR0001</strain>
    </source>
</reference>
<evidence type="ECO:0000313" key="1">
    <source>
        <dbReference type="EMBL" id="QTZ95799.1"/>
    </source>
</evidence>
<reference evidence="1" key="1">
    <citation type="journal article" date="2012" name="J. Bacteriol.">
        <title>Genome Sequence of Streptomyces auratus Strain AGR0001, a Phoslactomycin-Producing Actinomycete.</title>
        <authorList>
            <person name="Han X."/>
            <person name="Li M."/>
            <person name="Ding Z."/>
            <person name="Zhao J."/>
            <person name="Ji K."/>
            <person name="Wen M."/>
            <person name="Lu T."/>
        </authorList>
    </citation>
    <scope>NUCLEOTIDE SEQUENCE</scope>
    <source>
        <strain evidence="1">AGR0001</strain>
    </source>
</reference>
<protein>
    <submittedName>
        <fullName evidence="1">Uncharacterized protein</fullName>
    </submittedName>
</protein>
<dbReference type="RefSeq" id="WP_167551516.1">
    <property type="nucleotide sequence ID" value="NZ_CP072931.1"/>
</dbReference>
<gene>
    <name evidence="1" type="ORF">SU9_033710</name>
</gene>
<keyword evidence="2" id="KW-1185">Reference proteome</keyword>
<sequence>MPTDREDEATAFWQRRGGTGVVPDVGATVLVDVAAVVVAGAGVDADLTVAVEAEVAEALAVAGLVGQGPALDIDWEAAGVLHRDPLCVQASVGTVIPSGAVVLDHAQDDSGAAVVRGRSVMAVAGMTLSWLGPTPATSDRSPAAAI</sequence>
<dbReference type="AlphaFoldDB" id="A0A8B1NNG7"/>
<evidence type="ECO:0000313" key="2">
    <source>
        <dbReference type="Proteomes" id="UP000009036"/>
    </source>
</evidence>
<dbReference type="EMBL" id="CP072931">
    <property type="protein sequence ID" value="QTZ95799.1"/>
    <property type="molecule type" value="Genomic_DNA"/>
</dbReference>
<organism evidence="1 2">
    <name type="scientific">Streptomyces auratus AGR0001</name>
    <dbReference type="NCBI Taxonomy" id="1160718"/>
    <lineage>
        <taxon>Bacteria</taxon>
        <taxon>Bacillati</taxon>
        <taxon>Actinomycetota</taxon>
        <taxon>Actinomycetes</taxon>
        <taxon>Kitasatosporales</taxon>
        <taxon>Streptomycetaceae</taxon>
        <taxon>Streptomyces</taxon>
    </lineage>
</organism>
<dbReference type="KEGG" id="sauh:SU9_033710"/>
<name>A0A8B1NNG7_9ACTN</name>
<proteinExistence type="predicted"/>